<dbReference type="AlphaFoldDB" id="A0A0G0C4Z9"/>
<evidence type="ECO:0000313" key="2">
    <source>
        <dbReference type="Proteomes" id="UP000034457"/>
    </source>
</evidence>
<accession>A0A0G0C4Z9</accession>
<sequence length="197" mass="22384">MVKRAVFLLVIFSLLVGFNFFLIDKVYSVNKKQTEIEKILAEISQNRNESKQFQVSLGQTAPTYETDITVADGRVANLKSFFRKYGSPLYNEAEIIVKVSDQYQFDYRLLPAIAMQESNLCRVIPHDSYNCWGWGIYGTTVTRFESYEQAIKTVAKGISENYINKGLVTASMIMSKYTPSSNGSWAYGVNTFLKALE</sequence>
<gene>
    <name evidence="1" type="ORF">UR68_C0036G0009</name>
</gene>
<proteinExistence type="predicted"/>
<comment type="caution">
    <text evidence="1">The sequence shown here is derived from an EMBL/GenBank/DDBJ whole genome shotgun (WGS) entry which is preliminary data.</text>
</comment>
<reference evidence="1 2" key="1">
    <citation type="journal article" date="2015" name="Nature">
        <title>rRNA introns, odd ribosomes, and small enigmatic genomes across a large radiation of phyla.</title>
        <authorList>
            <person name="Brown C.T."/>
            <person name="Hug L.A."/>
            <person name="Thomas B.C."/>
            <person name="Sharon I."/>
            <person name="Castelle C.J."/>
            <person name="Singh A."/>
            <person name="Wilkins M.J."/>
            <person name="Williams K.H."/>
            <person name="Banfield J.F."/>
        </authorList>
    </citation>
    <scope>NUCLEOTIDE SEQUENCE [LARGE SCALE GENOMIC DNA]</scope>
</reference>
<dbReference type="EMBL" id="LBQC01000036">
    <property type="protein sequence ID" value="KKP71171.1"/>
    <property type="molecule type" value="Genomic_DNA"/>
</dbReference>
<evidence type="ECO:0000313" key="1">
    <source>
        <dbReference type="EMBL" id="KKP71171.1"/>
    </source>
</evidence>
<dbReference type="STRING" id="1618478.UR68_C0036G0009"/>
<protein>
    <submittedName>
        <fullName evidence="1">Uncharacterized protein</fullName>
    </submittedName>
</protein>
<dbReference type="Proteomes" id="UP000034457">
    <property type="component" value="Unassembled WGS sequence"/>
</dbReference>
<name>A0A0G0C4Z9_9BACT</name>
<organism evidence="1 2">
    <name type="scientific">Candidatus Roizmanbacteria bacterium GW2011_GWA2_35_19</name>
    <dbReference type="NCBI Taxonomy" id="1618478"/>
    <lineage>
        <taxon>Bacteria</taxon>
        <taxon>Candidatus Roizmaniibacteriota</taxon>
    </lineage>
</organism>